<gene>
    <name evidence="1" type="ORF">BV22DRAFT_1128105</name>
</gene>
<proteinExistence type="predicted"/>
<sequence>MEVPFLSSGAMSRSHYALVRKVETAQSSQAADSVLLHEIESIRGRLLHPRLPLKQCKEELILILYCAMTLMHASLGDLTFALPHAVHLAEVGQTVQDKRIGYLFCSEMMPPNHELQLMLVNTLRKDLESTHIPRVCLALDALIQSSTEDVIPAIQSRLHDLLSHNSIHVRRRALLAFRSLSRHDPEILSRIEGKALKRVKDPEPSVSHAALVLSTKLPNSCSAAVNNLLVSTWASGQSKSKRRTLLHILQALRVHKPSVNSGPIILEIIKDASDPPVRSLLREAFLVLSSIPAETLRRLQADRLVSPVASIRTLLTSNDPDDQYLFIFCVSCVDPSLWAGTLPNTVAVLEEWEVEQVMRLLNSPDGLIRKITLKVLRGVDPSIIGSYYSQMLQNIPPAMSARDKNEYVSRLLEIGEMQSEDDCEVYATHLKDLFATVEGESQGRPEDMPVLENSIERILVCIRELEISSRIACVTMLIVPVTEVDVRIGPTLMVVVAAMACEYCGKISVSPPDVLRGMAGRLSSYAATVQDACLLSMLRVSAECNEVSPDVVDLVTKLSQFSGRHIRRRCEQFITVSSQRRVLADLVSHAPSSTLPDFLAALTNYQSGIAGGSSQPGSPRVSHTTSPALSPPRSAASPSKLRYDAYASPQPVPSLRHLTSPRNRPSSSRSMISSPGSRSRSLSQASDGRPSLDELTRTVTPGELTLAAAHGSLAGISEGSAMVGDSSETKDLASRVDLITLDSPFLADPDAPPHAEPVFEDAWDAMERSNLRGWCEASMDSIVRLLQGLQHRLVVIAVDQPPFEGELKVLVQGDSDRSAALRLRESDEESCLWRLRCEDMELRTTIKRLLEGI</sequence>
<dbReference type="Proteomes" id="UP000790709">
    <property type="component" value="Unassembled WGS sequence"/>
</dbReference>
<dbReference type="EMBL" id="MU266381">
    <property type="protein sequence ID" value="KAH7926514.1"/>
    <property type="molecule type" value="Genomic_DNA"/>
</dbReference>
<evidence type="ECO:0000313" key="2">
    <source>
        <dbReference type="Proteomes" id="UP000790709"/>
    </source>
</evidence>
<protein>
    <submittedName>
        <fullName evidence="1">ARM repeat-containing protein</fullName>
    </submittedName>
</protein>
<evidence type="ECO:0000313" key="1">
    <source>
        <dbReference type="EMBL" id="KAH7926514.1"/>
    </source>
</evidence>
<reference evidence="1" key="1">
    <citation type="journal article" date="2021" name="New Phytol.">
        <title>Evolutionary innovations through gain and loss of genes in the ectomycorrhizal Boletales.</title>
        <authorList>
            <person name="Wu G."/>
            <person name="Miyauchi S."/>
            <person name="Morin E."/>
            <person name="Kuo A."/>
            <person name="Drula E."/>
            <person name="Varga T."/>
            <person name="Kohler A."/>
            <person name="Feng B."/>
            <person name="Cao Y."/>
            <person name="Lipzen A."/>
            <person name="Daum C."/>
            <person name="Hundley H."/>
            <person name="Pangilinan J."/>
            <person name="Johnson J."/>
            <person name="Barry K."/>
            <person name="LaButti K."/>
            <person name="Ng V."/>
            <person name="Ahrendt S."/>
            <person name="Min B."/>
            <person name="Choi I.G."/>
            <person name="Park H."/>
            <person name="Plett J.M."/>
            <person name="Magnuson J."/>
            <person name="Spatafora J.W."/>
            <person name="Nagy L.G."/>
            <person name="Henrissat B."/>
            <person name="Grigoriev I.V."/>
            <person name="Yang Z.L."/>
            <person name="Xu J."/>
            <person name="Martin F.M."/>
        </authorList>
    </citation>
    <scope>NUCLEOTIDE SEQUENCE</scope>
    <source>
        <strain evidence="1">KUC20120723A-06</strain>
    </source>
</reference>
<accession>A0ACB8BLN7</accession>
<comment type="caution">
    <text evidence="1">The sequence shown here is derived from an EMBL/GenBank/DDBJ whole genome shotgun (WGS) entry which is preliminary data.</text>
</comment>
<keyword evidence="2" id="KW-1185">Reference proteome</keyword>
<name>A0ACB8BLN7_9AGAM</name>
<organism evidence="1 2">
    <name type="scientific">Leucogyrophana mollusca</name>
    <dbReference type="NCBI Taxonomy" id="85980"/>
    <lineage>
        <taxon>Eukaryota</taxon>
        <taxon>Fungi</taxon>
        <taxon>Dikarya</taxon>
        <taxon>Basidiomycota</taxon>
        <taxon>Agaricomycotina</taxon>
        <taxon>Agaricomycetes</taxon>
        <taxon>Agaricomycetidae</taxon>
        <taxon>Boletales</taxon>
        <taxon>Boletales incertae sedis</taxon>
        <taxon>Leucogyrophana</taxon>
    </lineage>
</organism>